<evidence type="ECO:0000313" key="2">
    <source>
        <dbReference type="Proteomes" id="UP001054252"/>
    </source>
</evidence>
<dbReference type="AlphaFoldDB" id="A0AAV5JMP3"/>
<reference evidence="1 2" key="1">
    <citation type="journal article" date="2021" name="Commun. Biol.">
        <title>The genome of Shorea leprosula (Dipterocarpaceae) highlights the ecological relevance of drought in aseasonal tropical rainforests.</title>
        <authorList>
            <person name="Ng K.K.S."/>
            <person name="Kobayashi M.J."/>
            <person name="Fawcett J.A."/>
            <person name="Hatakeyama M."/>
            <person name="Paape T."/>
            <person name="Ng C.H."/>
            <person name="Ang C.C."/>
            <person name="Tnah L.H."/>
            <person name="Lee C.T."/>
            <person name="Nishiyama T."/>
            <person name="Sese J."/>
            <person name="O'Brien M.J."/>
            <person name="Copetti D."/>
            <person name="Mohd Noor M.I."/>
            <person name="Ong R.C."/>
            <person name="Putra M."/>
            <person name="Sireger I.Z."/>
            <person name="Indrioko S."/>
            <person name="Kosugi Y."/>
            <person name="Izuno A."/>
            <person name="Isagi Y."/>
            <person name="Lee S.L."/>
            <person name="Shimizu K.K."/>
        </authorList>
    </citation>
    <scope>NUCLEOTIDE SEQUENCE [LARGE SCALE GENOMIC DNA]</scope>
    <source>
        <strain evidence="1">214</strain>
    </source>
</reference>
<evidence type="ECO:0000313" key="1">
    <source>
        <dbReference type="EMBL" id="GKV12633.1"/>
    </source>
</evidence>
<keyword evidence="2" id="KW-1185">Reference proteome</keyword>
<dbReference type="Proteomes" id="UP001054252">
    <property type="component" value="Unassembled WGS sequence"/>
</dbReference>
<name>A0AAV5JMP3_9ROSI</name>
<gene>
    <name evidence="1" type="ORF">SLEP1_g23755</name>
</gene>
<comment type="caution">
    <text evidence="1">The sequence shown here is derived from an EMBL/GenBank/DDBJ whole genome shotgun (WGS) entry which is preliminary data.</text>
</comment>
<dbReference type="EMBL" id="BPVZ01000037">
    <property type="protein sequence ID" value="GKV12633.1"/>
    <property type="molecule type" value="Genomic_DNA"/>
</dbReference>
<accession>A0AAV5JMP3</accession>
<organism evidence="1 2">
    <name type="scientific">Rubroshorea leprosula</name>
    <dbReference type="NCBI Taxonomy" id="152421"/>
    <lineage>
        <taxon>Eukaryota</taxon>
        <taxon>Viridiplantae</taxon>
        <taxon>Streptophyta</taxon>
        <taxon>Embryophyta</taxon>
        <taxon>Tracheophyta</taxon>
        <taxon>Spermatophyta</taxon>
        <taxon>Magnoliopsida</taxon>
        <taxon>eudicotyledons</taxon>
        <taxon>Gunneridae</taxon>
        <taxon>Pentapetalae</taxon>
        <taxon>rosids</taxon>
        <taxon>malvids</taxon>
        <taxon>Malvales</taxon>
        <taxon>Dipterocarpaceae</taxon>
        <taxon>Rubroshorea</taxon>
    </lineage>
</organism>
<sequence length="74" mass="8983">MLEILKLKEDVASAWMLAPLRNIQKNYDRENMDCFGSCWNFWPKVDSRRPRRQLLSVYAFWMSFSHPVQTFIRL</sequence>
<protein>
    <submittedName>
        <fullName evidence="1">Uncharacterized protein</fullName>
    </submittedName>
</protein>
<proteinExistence type="predicted"/>